<accession>E0NTB0</accession>
<evidence type="ECO:0000313" key="5">
    <source>
        <dbReference type="Proteomes" id="UP000004394"/>
    </source>
</evidence>
<dbReference type="Pfam" id="PF13432">
    <property type="entry name" value="TPR_16"/>
    <property type="match status" value="1"/>
</dbReference>
<feature type="repeat" description="TPR" evidence="3">
    <location>
        <begin position="262"/>
        <end position="295"/>
    </location>
</feature>
<name>E0NTB0_9BACT</name>
<organism evidence="4 5">
    <name type="scientific">Hoylesella marshii DSM 16973 = JCM 13450</name>
    <dbReference type="NCBI Taxonomy" id="862515"/>
    <lineage>
        <taxon>Bacteria</taxon>
        <taxon>Pseudomonadati</taxon>
        <taxon>Bacteroidota</taxon>
        <taxon>Bacteroidia</taxon>
        <taxon>Bacteroidales</taxon>
        <taxon>Prevotellaceae</taxon>
        <taxon>Hoylesella</taxon>
    </lineage>
</organism>
<evidence type="ECO:0000256" key="1">
    <source>
        <dbReference type="ARBA" id="ARBA00022737"/>
    </source>
</evidence>
<dbReference type="STRING" id="862515.HMPREF0658_1412"/>
<evidence type="ECO:0000313" key="4">
    <source>
        <dbReference type="EMBL" id="EFM01577.1"/>
    </source>
</evidence>
<dbReference type="Gene3D" id="1.25.40.10">
    <property type="entry name" value="Tetratricopeptide repeat domain"/>
    <property type="match status" value="2"/>
</dbReference>
<dbReference type="EMBL" id="AEEI01000049">
    <property type="protein sequence ID" value="EFM01577.1"/>
    <property type="molecule type" value="Genomic_DNA"/>
</dbReference>
<dbReference type="InterPro" id="IPR019734">
    <property type="entry name" value="TPR_rpt"/>
</dbReference>
<dbReference type="eggNOG" id="COG0457">
    <property type="taxonomic scope" value="Bacteria"/>
</dbReference>
<dbReference type="AlphaFoldDB" id="E0NTB0"/>
<dbReference type="PANTHER" id="PTHR45586:SF1">
    <property type="entry name" value="LIPOPOLYSACCHARIDE ASSEMBLY PROTEIN B"/>
    <property type="match status" value="1"/>
</dbReference>
<dbReference type="SUPFAM" id="SSF48452">
    <property type="entry name" value="TPR-like"/>
    <property type="match status" value="2"/>
</dbReference>
<dbReference type="HOGENOM" id="CLU_032900_2_0_10"/>
<reference evidence="4" key="1">
    <citation type="submission" date="2010-07" db="EMBL/GenBank/DDBJ databases">
        <authorList>
            <person name="Muzny D."/>
            <person name="Qin X."/>
            <person name="Deng J."/>
            <person name="Jiang H."/>
            <person name="Liu Y."/>
            <person name="Qu J."/>
            <person name="Song X.-Z."/>
            <person name="Zhang L."/>
            <person name="Thornton R."/>
            <person name="Coyle M."/>
            <person name="Francisco L."/>
            <person name="Jackson L."/>
            <person name="Javaid M."/>
            <person name="Korchina V."/>
            <person name="Kovar C."/>
            <person name="Mata R."/>
            <person name="Mathew T."/>
            <person name="Ngo R."/>
            <person name="Nguyen L."/>
            <person name="Nguyen N."/>
            <person name="Okwuonu G."/>
            <person name="Ongeri F."/>
            <person name="Pham C."/>
            <person name="Simmons D."/>
            <person name="Wilczek-Boney K."/>
            <person name="Hale W."/>
            <person name="Jakkamsetti A."/>
            <person name="Pham P."/>
            <person name="Ruth R."/>
            <person name="San Lucas F."/>
            <person name="Warren J."/>
            <person name="Zhang J."/>
            <person name="Zhao Z."/>
            <person name="Zhou C."/>
            <person name="Zhu D."/>
            <person name="Lee S."/>
            <person name="Bess C."/>
            <person name="Blankenburg K."/>
            <person name="Forbes L."/>
            <person name="Fu Q."/>
            <person name="Gubbala S."/>
            <person name="Hirani K."/>
            <person name="Jayaseelan J.C."/>
            <person name="Lara F."/>
            <person name="Munidasa M."/>
            <person name="Palculict T."/>
            <person name="Patil S."/>
            <person name="Pu L.-L."/>
            <person name="Saada N."/>
            <person name="Tang L."/>
            <person name="Weissenberger G."/>
            <person name="Zhu Y."/>
            <person name="Hemphill L."/>
            <person name="Shang Y."/>
            <person name="Youmans B."/>
            <person name="Ayvaz T."/>
            <person name="Ross M."/>
            <person name="Santibanez J."/>
            <person name="Aqrawi P."/>
            <person name="Gross S."/>
            <person name="Joshi V."/>
            <person name="Fowler G."/>
            <person name="Nazareth L."/>
            <person name="Reid J."/>
            <person name="Worley K."/>
            <person name="Petrosino J."/>
            <person name="Highlander S."/>
            <person name="Gibbs R."/>
        </authorList>
    </citation>
    <scope>NUCLEOTIDE SEQUENCE [LARGE SCALE GENOMIC DNA]</scope>
    <source>
        <strain evidence="4">DSM 16973</strain>
    </source>
</reference>
<dbReference type="BioCyc" id="PMAR862515-HMP:GMOO-1435-MONOMER"/>
<dbReference type="PROSITE" id="PS50005">
    <property type="entry name" value="TPR"/>
    <property type="match status" value="1"/>
</dbReference>
<evidence type="ECO:0000256" key="2">
    <source>
        <dbReference type="ARBA" id="ARBA00022803"/>
    </source>
</evidence>
<gene>
    <name evidence="4" type="ORF">HMPREF0658_1412</name>
</gene>
<keyword evidence="1" id="KW-0677">Repeat</keyword>
<evidence type="ECO:0000256" key="3">
    <source>
        <dbReference type="PROSITE-ProRule" id="PRU00339"/>
    </source>
</evidence>
<proteinExistence type="predicted"/>
<comment type="caution">
    <text evidence="4">The sequence shown here is derived from an EMBL/GenBank/DDBJ whole genome shotgun (WGS) entry which is preliminary data.</text>
</comment>
<sequence>MDKKWLLCAISLLICLPIFSQNIMESSDILVIKAFLKDDVEMAKENAEKLIKKNKDNTDLIAAVGTVFLDAGKTDEATYFFNRAQRCFRISTKALNLGGDIARAKNLPDSALYYYGRAMYFDRRDPDAYYKYADLVQKTDIAKAIEKLRVLGQNRPDINIDKKVAELYYTANDIDNALATYEKIGADSLDIEELTHYALFEFLKKDYVKSLELAELGHQREPRNVVFNRLLLYTNTEINDFEAAQKNANDLLYNGDETKLQYRDYIYYGYVLNGLGKRKEAIDQFNIALQKNPDLPTIKKEIAESYAHINDYDNAIKYYEAYVKSLDKEDKNMAYELFQLGRLYWRKATDNMEEGKPLTLEQSDALVQANRIYGEIVALRPDTYLGYYWQAKVNGLLDQGDKKGLSKPYFLKAAELLEQSGESQPVLIECYKQLSFYYYTRKDYKMASSYAHKIQALNPSDEYAKQIIDAFG</sequence>
<dbReference type="PANTHER" id="PTHR45586">
    <property type="entry name" value="TPR REPEAT-CONTAINING PROTEIN PA4667"/>
    <property type="match status" value="1"/>
</dbReference>
<dbReference type="InterPro" id="IPR051012">
    <property type="entry name" value="CellSynth/LPSAsmb/PSIAsmb"/>
</dbReference>
<keyword evidence="2 3" id="KW-0802">TPR repeat</keyword>
<dbReference type="InterPro" id="IPR011990">
    <property type="entry name" value="TPR-like_helical_dom_sf"/>
</dbReference>
<protein>
    <submittedName>
        <fullName evidence="4">Tetratricopeptide repeat protein</fullName>
    </submittedName>
</protein>
<dbReference type="SMART" id="SM00028">
    <property type="entry name" value="TPR"/>
    <property type="match status" value="5"/>
</dbReference>
<keyword evidence="5" id="KW-1185">Reference proteome</keyword>
<dbReference type="Proteomes" id="UP000004394">
    <property type="component" value="Unassembled WGS sequence"/>
</dbReference>